<evidence type="ECO:0000313" key="2">
    <source>
        <dbReference type="Proteomes" id="UP000036873"/>
    </source>
</evidence>
<reference evidence="2" key="1">
    <citation type="submission" date="2015-07" db="EMBL/GenBank/DDBJ databases">
        <title>Draft genome sequence of Acetobacterium bakii DSM 8293, a potential psychrophilic chemical producer through syngas fermentation.</title>
        <authorList>
            <person name="Song Y."/>
            <person name="Hwang S."/>
            <person name="Cho B.-K."/>
        </authorList>
    </citation>
    <scope>NUCLEOTIDE SEQUENCE [LARGE SCALE GENOMIC DNA]</scope>
    <source>
        <strain evidence="2">DSM 8239</strain>
    </source>
</reference>
<name>A0A0L6TYR2_9FIRM</name>
<comment type="caution">
    <text evidence="1">The sequence shown here is derived from an EMBL/GenBank/DDBJ whole genome shotgun (WGS) entry which is preliminary data.</text>
</comment>
<protein>
    <submittedName>
        <fullName evidence="1">Uncharacterized protein</fullName>
    </submittedName>
</protein>
<dbReference type="EMBL" id="LGYO01000031">
    <property type="protein sequence ID" value="KNZ41396.1"/>
    <property type="molecule type" value="Genomic_DNA"/>
</dbReference>
<accession>A0A0L6TYR2</accession>
<proteinExistence type="predicted"/>
<sequence>MKKYTFMFEDPEYGMRVPVMVDVIAESFEKACIKGRDLLLLADRVADEGCSVMNVLKQSNN</sequence>
<dbReference type="RefSeq" id="WP_050740702.1">
    <property type="nucleotide sequence ID" value="NZ_LGYO01000031.1"/>
</dbReference>
<evidence type="ECO:0000313" key="1">
    <source>
        <dbReference type="EMBL" id="KNZ41396.1"/>
    </source>
</evidence>
<organism evidence="1 2">
    <name type="scientific">Acetobacterium bakii</name>
    <dbReference type="NCBI Taxonomy" id="52689"/>
    <lineage>
        <taxon>Bacteria</taxon>
        <taxon>Bacillati</taxon>
        <taxon>Bacillota</taxon>
        <taxon>Clostridia</taxon>
        <taxon>Eubacteriales</taxon>
        <taxon>Eubacteriaceae</taxon>
        <taxon>Acetobacterium</taxon>
    </lineage>
</organism>
<keyword evidence="2" id="KW-1185">Reference proteome</keyword>
<dbReference type="Proteomes" id="UP000036873">
    <property type="component" value="Unassembled WGS sequence"/>
</dbReference>
<dbReference type="STRING" id="52689.AKG39_12315"/>
<gene>
    <name evidence="1" type="ORF">AKG39_12315</name>
</gene>
<dbReference type="AlphaFoldDB" id="A0A0L6TYR2"/>